<evidence type="ECO:0008006" key="4">
    <source>
        <dbReference type="Google" id="ProtNLM"/>
    </source>
</evidence>
<evidence type="ECO:0000313" key="2">
    <source>
        <dbReference type="EMBL" id="MDQ0188823.1"/>
    </source>
</evidence>
<keyword evidence="3" id="KW-1185">Reference proteome</keyword>
<feature type="compositionally biased region" description="Basic and acidic residues" evidence="1">
    <location>
        <begin position="86"/>
        <end position="97"/>
    </location>
</feature>
<reference evidence="2 3" key="1">
    <citation type="submission" date="2023-07" db="EMBL/GenBank/DDBJ databases">
        <title>Genomic Encyclopedia of Type Strains, Phase IV (KMG-IV): sequencing the most valuable type-strain genomes for metagenomic binning, comparative biology and taxonomic classification.</title>
        <authorList>
            <person name="Goeker M."/>
        </authorList>
    </citation>
    <scope>NUCLEOTIDE SEQUENCE [LARGE SCALE GENOMIC DNA]</scope>
    <source>
        <strain evidence="2 3">DSM 4006</strain>
    </source>
</reference>
<dbReference type="EMBL" id="JAUSTP010000002">
    <property type="protein sequence ID" value="MDQ0188823.1"/>
    <property type="molecule type" value="Genomic_DNA"/>
</dbReference>
<evidence type="ECO:0000256" key="1">
    <source>
        <dbReference type="SAM" id="MobiDB-lite"/>
    </source>
</evidence>
<dbReference type="RefSeq" id="WP_274455204.1">
    <property type="nucleotide sequence ID" value="NZ_CP067097.1"/>
</dbReference>
<organism evidence="2 3">
    <name type="scientific">Alicyclobacillus cycloheptanicus</name>
    <dbReference type="NCBI Taxonomy" id="1457"/>
    <lineage>
        <taxon>Bacteria</taxon>
        <taxon>Bacillati</taxon>
        <taxon>Bacillota</taxon>
        <taxon>Bacilli</taxon>
        <taxon>Bacillales</taxon>
        <taxon>Alicyclobacillaceae</taxon>
        <taxon>Alicyclobacillus</taxon>
    </lineage>
</organism>
<feature type="region of interest" description="Disordered" evidence="1">
    <location>
        <begin position="86"/>
        <end position="133"/>
    </location>
</feature>
<dbReference type="Proteomes" id="UP001232973">
    <property type="component" value="Unassembled WGS sequence"/>
</dbReference>
<proteinExistence type="predicted"/>
<feature type="compositionally biased region" description="Polar residues" evidence="1">
    <location>
        <begin position="108"/>
        <end position="117"/>
    </location>
</feature>
<sequence>MWFWSRHARVQRETLQRLDELSVQLRDVLDKLPEHKIQVNVQSLHVDRASLERLVFQLDRLDIEELSGSLNLGNNFGTDAVRAKKHVMEGTKQESSREPPVSGREANTAESGDTLANGTRLEPTGQGFKVTLP</sequence>
<accession>A0ABT9XG67</accession>
<evidence type="ECO:0000313" key="3">
    <source>
        <dbReference type="Proteomes" id="UP001232973"/>
    </source>
</evidence>
<protein>
    <recommendedName>
        <fullName evidence="4">Hook-length control protein FliK</fullName>
    </recommendedName>
</protein>
<gene>
    <name evidence="2" type="ORF">J2S03_000635</name>
</gene>
<name>A0ABT9XG67_9BACL</name>
<comment type="caution">
    <text evidence="2">The sequence shown here is derived from an EMBL/GenBank/DDBJ whole genome shotgun (WGS) entry which is preliminary data.</text>
</comment>